<gene>
    <name evidence="1" type="ORF">M9H77_02434</name>
</gene>
<comment type="caution">
    <text evidence="1">The sequence shown here is derived from an EMBL/GenBank/DDBJ whole genome shotgun (WGS) entry which is preliminary data.</text>
</comment>
<evidence type="ECO:0000313" key="1">
    <source>
        <dbReference type="EMBL" id="KAI5681207.1"/>
    </source>
</evidence>
<sequence>MEESYCDISLSINSLCSEENSISILELLNYNLRKKAKSWDAFSFIPWEFLDELISFLYCKEELGGLSPLKEMEHQYDLVTGFEVPTSNEEPMRNNASKTQASRGQGSFLD</sequence>
<protein>
    <submittedName>
        <fullName evidence="1">Uncharacterized protein</fullName>
    </submittedName>
</protein>
<accession>A0ACC0C8P8</accession>
<keyword evidence="2" id="KW-1185">Reference proteome</keyword>
<dbReference type="Proteomes" id="UP001060085">
    <property type="component" value="Linkage Group LG01"/>
</dbReference>
<name>A0ACC0C8P8_CATRO</name>
<organism evidence="1 2">
    <name type="scientific">Catharanthus roseus</name>
    <name type="common">Madagascar periwinkle</name>
    <name type="synonym">Vinca rosea</name>
    <dbReference type="NCBI Taxonomy" id="4058"/>
    <lineage>
        <taxon>Eukaryota</taxon>
        <taxon>Viridiplantae</taxon>
        <taxon>Streptophyta</taxon>
        <taxon>Embryophyta</taxon>
        <taxon>Tracheophyta</taxon>
        <taxon>Spermatophyta</taxon>
        <taxon>Magnoliopsida</taxon>
        <taxon>eudicotyledons</taxon>
        <taxon>Gunneridae</taxon>
        <taxon>Pentapetalae</taxon>
        <taxon>asterids</taxon>
        <taxon>lamiids</taxon>
        <taxon>Gentianales</taxon>
        <taxon>Apocynaceae</taxon>
        <taxon>Rauvolfioideae</taxon>
        <taxon>Vinceae</taxon>
        <taxon>Catharanthinae</taxon>
        <taxon>Catharanthus</taxon>
    </lineage>
</organism>
<dbReference type="EMBL" id="CM044701">
    <property type="protein sequence ID" value="KAI5681207.1"/>
    <property type="molecule type" value="Genomic_DNA"/>
</dbReference>
<evidence type="ECO:0000313" key="2">
    <source>
        <dbReference type="Proteomes" id="UP001060085"/>
    </source>
</evidence>
<proteinExistence type="predicted"/>
<reference evidence="2" key="1">
    <citation type="journal article" date="2023" name="Nat. Plants">
        <title>Single-cell RNA sequencing provides a high-resolution roadmap for understanding the multicellular compartmentation of specialized metabolism.</title>
        <authorList>
            <person name="Sun S."/>
            <person name="Shen X."/>
            <person name="Li Y."/>
            <person name="Li Y."/>
            <person name="Wang S."/>
            <person name="Li R."/>
            <person name="Zhang H."/>
            <person name="Shen G."/>
            <person name="Guo B."/>
            <person name="Wei J."/>
            <person name="Xu J."/>
            <person name="St-Pierre B."/>
            <person name="Chen S."/>
            <person name="Sun C."/>
        </authorList>
    </citation>
    <scope>NUCLEOTIDE SEQUENCE [LARGE SCALE GENOMIC DNA]</scope>
</reference>